<dbReference type="EMBL" id="BSEO01000010">
    <property type="protein sequence ID" value="GLJ79998.1"/>
    <property type="molecule type" value="Genomic_DNA"/>
</dbReference>
<name>A0A9W6HH77_9MICO</name>
<reference evidence="1" key="2">
    <citation type="submission" date="2023-01" db="EMBL/GenBank/DDBJ databases">
        <authorList>
            <person name="Sun Q."/>
            <person name="Evtushenko L."/>
        </authorList>
    </citation>
    <scope>NUCLEOTIDE SEQUENCE</scope>
    <source>
        <strain evidence="1">VKM Ac-1447</strain>
    </source>
</reference>
<protein>
    <submittedName>
        <fullName evidence="1">Uncharacterized protein</fullName>
    </submittedName>
</protein>
<evidence type="ECO:0000313" key="2">
    <source>
        <dbReference type="Proteomes" id="UP001142317"/>
    </source>
</evidence>
<reference evidence="1" key="1">
    <citation type="journal article" date="2014" name="Int. J. Syst. Evol. Microbiol.">
        <title>Complete genome sequence of Corynebacterium casei LMG S-19264T (=DSM 44701T), isolated from a smear-ripened cheese.</title>
        <authorList>
            <consortium name="US DOE Joint Genome Institute (JGI-PGF)"/>
            <person name="Walter F."/>
            <person name="Albersmeier A."/>
            <person name="Kalinowski J."/>
            <person name="Ruckert C."/>
        </authorList>
    </citation>
    <scope>NUCLEOTIDE SEQUENCE</scope>
    <source>
        <strain evidence="1">VKM Ac-1447</strain>
    </source>
</reference>
<evidence type="ECO:0000313" key="1">
    <source>
        <dbReference type="EMBL" id="GLJ79998.1"/>
    </source>
</evidence>
<proteinExistence type="predicted"/>
<sequence>MKRATTQRLVASGVAVGLVLTGAALANALWNASTRISVPSFPVGSVAFGAYPSNAPQAIMSSNDGDAVTVVLPGSRLAEILTPPEETTEPLIWRFTAQGSALGITGMNYDVEVREQRFGDEVYDLASGHARPNTVLGKSTMKIYRAGLGGDCSAIPALPDDADGRNIYVFDGDDQVLQEPGAGIPGESTAQEWCAAVEWNAEEDGRYRNTAQVVAVGLNGAQAGAIDDWHAAVGVPPSLDMAGTYRSLAEAEGVGEDGAPAFGRGGWEADLYPDGSTEPDVVIALRPTVTNLNPDFSPSL</sequence>
<organism evidence="1 2">
    <name type="scientific">Microbacterium imperiale</name>
    <dbReference type="NCBI Taxonomy" id="33884"/>
    <lineage>
        <taxon>Bacteria</taxon>
        <taxon>Bacillati</taxon>
        <taxon>Actinomycetota</taxon>
        <taxon>Actinomycetes</taxon>
        <taxon>Micrococcales</taxon>
        <taxon>Microbacteriaceae</taxon>
        <taxon>Microbacterium</taxon>
    </lineage>
</organism>
<dbReference type="Proteomes" id="UP001142317">
    <property type="component" value="Unassembled WGS sequence"/>
</dbReference>
<dbReference type="RefSeq" id="WP_210006319.1">
    <property type="nucleotide sequence ID" value="NZ_BSEO01000010.1"/>
</dbReference>
<comment type="caution">
    <text evidence="1">The sequence shown here is derived from an EMBL/GenBank/DDBJ whole genome shotgun (WGS) entry which is preliminary data.</text>
</comment>
<keyword evidence="2" id="KW-1185">Reference proteome</keyword>
<accession>A0A9W6HH77</accession>
<gene>
    <name evidence="1" type="ORF">GCM10017586_16810</name>
</gene>
<dbReference type="AlphaFoldDB" id="A0A9W6HH77"/>